<evidence type="ECO:0000256" key="1">
    <source>
        <dbReference type="ARBA" id="ARBA00022723"/>
    </source>
</evidence>
<dbReference type="Gramene" id="TuG1812G0700000200.01.T01">
    <property type="protein sequence ID" value="TuG1812G0700000200.01.T01"/>
    <property type="gene ID" value="TuG1812G0700000200.01"/>
</dbReference>
<dbReference type="AlphaFoldDB" id="A0A8R7QXE6"/>
<organism evidence="7 8">
    <name type="scientific">Triticum urartu</name>
    <name type="common">Red wild einkorn</name>
    <name type="synonym">Crithodium urartu</name>
    <dbReference type="NCBI Taxonomy" id="4572"/>
    <lineage>
        <taxon>Eukaryota</taxon>
        <taxon>Viridiplantae</taxon>
        <taxon>Streptophyta</taxon>
        <taxon>Embryophyta</taxon>
        <taxon>Tracheophyta</taxon>
        <taxon>Spermatophyta</taxon>
        <taxon>Magnoliopsida</taxon>
        <taxon>Liliopsida</taxon>
        <taxon>Poales</taxon>
        <taxon>Poaceae</taxon>
        <taxon>BOP clade</taxon>
        <taxon>Pooideae</taxon>
        <taxon>Triticodae</taxon>
        <taxon>Triticeae</taxon>
        <taxon>Triticinae</taxon>
        <taxon>Triticum</taxon>
    </lineage>
</organism>
<reference evidence="7" key="3">
    <citation type="submission" date="2022-06" db="UniProtKB">
        <authorList>
            <consortium name="EnsemblPlants"/>
        </authorList>
    </citation>
    <scope>IDENTIFICATION</scope>
</reference>
<dbReference type="SMART" id="SM00575">
    <property type="entry name" value="ZnF_PMZ"/>
    <property type="match status" value="1"/>
</dbReference>
<feature type="compositionally biased region" description="Low complexity" evidence="5">
    <location>
        <begin position="394"/>
        <end position="410"/>
    </location>
</feature>
<dbReference type="Proteomes" id="UP000015106">
    <property type="component" value="Chromosome 7"/>
</dbReference>
<proteinExistence type="predicted"/>
<name>A0A8R7QXE6_TRIUA</name>
<keyword evidence="2 4" id="KW-0863">Zinc-finger</keyword>
<dbReference type="InterPro" id="IPR007527">
    <property type="entry name" value="Znf_SWIM"/>
</dbReference>
<dbReference type="GO" id="GO:0008270">
    <property type="term" value="F:zinc ion binding"/>
    <property type="evidence" value="ECO:0007669"/>
    <property type="project" value="UniProtKB-KW"/>
</dbReference>
<reference evidence="7" key="2">
    <citation type="submission" date="2018-03" db="EMBL/GenBank/DDBJ databases">
        <title>The Triticum urartu genome reveals the dynamic nature of wheat genome evolution.</title>
        <authorList>
            <person name="Ling H."/>
            <person name="Ma B."/>
            <person name="Shi X."/>
            <person name="Liu H."/>
            <person name="Dong L."/>
            <person name="Sun H."/>
            <person name="Cao Y."/>
            <person name="Gao Q."/>
            <person name="Zheng S."/>
            <person name="Li Y."/>
            <person name="Yu Y."/>
            <person name="Du H."/>
            <person name="Qi M."/>
            <person name="Li Y."/>
            <person name="Yu H."/>
            <person name="Cui Y."/>
            <person name="Wang N."/>
            <person name="Chen C."/>
            <person name="Wu H."/>
            <person name="Zhao Y."/>
            <person name="Zhang J."/>
            <person name="Li Y."/>
            <person name="Zhou W."/>
            <person name="Zhang B."/>
            <person name="Hu W."/>
            <person name="Eijk M."/>
            <person name="Tang J."/>
            <person name="Witsenboer H."/>
            <person name="Zhao S."/>
            <person name="Li Z."/>
            <person name="Zhang A."/>
            <person name="Wang D."/>
            <person name="Liang C."/>
        </authorList>
    </citation>
    <scope>NUCLEOTIDE SEQUENCE [LARGE SCALE GENOMIC DNA]</scope>
    <source>
        <strain evidence="7">cv. G1812</strain>
    </source>
</reference>
<protein>
    <recommendedName>
        <fullName evidence="6">SWIM-type domain-containing protein</fullName>
    </recommendedName>
</protein>
<feature type="domain" description="SWIM-type" evidence="6">
    <location>
        <begin position="255"/>
        <end position="287"/>
    </location>
</feature>
<feature type="compositionally biased region" description="Polar residues" evidence="5">
    <location>
        <begin position="377"/>
        <end position="390"/>
    </location>
</feature>
<evidence type="ECO:0000256" key="4">
    <source>
        <dbReference type="PROSITE-ProRule" id="PRU00325"/>
    </source>
</evidence>
<sequence>MDGCRKVIGLDGCFFKGATNGELLCAVGRDANNQMYPLAWAVVEKENNDSWDWFCSLLFRDVNVLDGEGWVIISDQRKGIITAVSNWAPRAEHRNCARHIYANWRMKFKNKEWQKPFWACAKAASVSFFNYCRAKLAQLTVLGSRAMLKTDPKHWCRAWFKLGSNCDSVDNNMCESFNKWIVEARFLPILFMLETIRRMVMVRIQENRDKCEKWDDPICPNINKKLSKAIDVSGICHAVSNGNNCFEVQHGSQRFTVDLNQMTCSCRYWQLSGIVCAHAVSAIHQHTNQLHGYVASCYSVEAFKKTYAYCLQPVEGPQGWPESDKPKPLAPGYVKMPGRPRKERKREGTEKPKATKVSRVGTLIRCRKCKCTGHNKTTCPGNAASSSNGPATIGQNAASGNATSGNAARSFTKSRSNAKASKMSTSKANVKTSQQSTSRKRADTTDENLGPVQKRANKSLGLPKHKMKASSNIAVKNVTANVQ</sequence>
<evidence type="ECO:0000256" key="3">
    <source>
        <dbReference type="ARBA" id="ARBA00022833"/>
    </source>
</evidence>
<reference evidence="8" key="1">
    <citation type="journal article" date="2013" name="Nature">
        <title>Draft genome of the wheat A-genome progenitor Triticum urartu.</title>
        <authorList>
            <person name="Ling H.Q."/>
            <person name="Zhao S."/>
            <person name="Liu D."/>
            <person name="Wang J."/>
            <person name="Sun H."/>
            <person name="Zhang C."/>
            <person name="Fan H."/>
            <person name="Li D."/>
            <person name="Dong L."/>
            <person name="Tao Y."/>
            <person name="Gao C."/>
            <person name="Wu H."/>
            <person name="Li Y."/>
            <person name="Cui Y."/>
            <person name="Guo X."/>
            <person name="Zheng S."/>
            <person name="Wang B."/>
            <person name="Yu K."/>
            <person name="Liang Q."/>
            <person name="Yang W."/>
            <person name="Lou X."/>
            <person name="Chen J."/>
            <person name="Feng M."/>
            <person name="Jian J."/>
            <person name="Zhang X."/>
            <person name="Luo G."/>
            <person name="Jiang Y."/>
            <person name="Liu J."/>
            <person name="Wang Z."/>
            <person name="Sha Y."/>
            <person name="Zhang B."/>
            <person name="Wu H."/>
            <person name="Tang D."/>
            <person name="Shen Q."/>
            <person name="Xue P."/>
            <person name="Zou S."/>
            <person name="Wang X."/>
            <person name="Liu X."/>
            <person name="Wang F."/>
            <person name="Yang Y."/>
            <person name="An X."/>
            <person name="Dong Z."/>
            <person name="Zhang K."/>
            <person name="Zhang X."/>
            <person name="Luo M.C."/>
            <person name="Dvorak J."/>
            <person name="Tong Y."/>
            <person name="Wang J."/>
            <person name="Yang H."/>
            <person name="Li Z."/>
            <person name="Wang D."/>
            <person name="Zhang A."/>
            <person name="Wang J."/>
        </authorList>
    </citation>
    <scope>NUCLEOTIDE SEQUENCE</scope>
    <source>
        <strain evidence="8">cv. G1812</strain>
    </source>
</reference>
<keyword evidence="1" id="KW-0479">Metal-binding</keyword>
<feature type="compositionally biased region" description="Polar residues" evidence="5">
    <location>
        <begin position="411"/>
        <end position="437"/>
    </location>
</feature>
<dbReference type="PANTHER" id="PTHR31973:SF187">
    <property type="entry name" value="MUTATOR TRANSPOSASE MUDRA PROTEIN"/>
    <property type="match status" value="1"/>
</dbReference>
<evidence type="ECO:0000256" key="5">
    <source>
        <dbReference type="SAM" id="MobiDB-lite"/>
    </source>
</evidence>
<dbReference type="Pfam" id="PF04434">
    <property type="entry name" value="SWIM"/>
    <property type="match status" value="1"/>
</dbReference>
<evidence type="ECO:0000256" key="2">
    <source>
        <dbReference type="ARBA" id="ARBA00022771"/>
    </source>
</evidence>
<dbReference type="InterPro" id="IPR018289">
    <property type="entry name" value="MULE_transposase_dom"/>
</dbReference>
<keyword evidence="3" id="KW-0862">Zinc</keyword>
<evidence type="ECO:0000259" key="6">
    <source>
        <dbReference type="PROSITE" id="PS50966"/>
    </source>
</evidence>
<dbReference type="PROSITE" id="PS50966">
    <property type="entry name" value="ZF_SWIM"/>
    <property type="match status" value="1"/>
</dbReference>
<accession>A0A8R7QXE6</accession>
<dbReference type="EnsemblPlants" id="TuG1812G0700000200.01.T01">
    <property type="protein sequence ID" value="TuG1812G0700000200.01.T01"/>
    <property type="gene ID" value="TuG1812G0700000200.01"/>
</dbReference>
<keyword evidence="8" id="KW-1185">Reference proteome</keyword>
<evidence type="ECO:0000313" key="8">
    <source>
        <dbReference type="Proteomes" id="UP000015106"/>
    </source>
</evidence>
<feature type="region of interest" description="Disordered" evidence="5">
    <location>
        <begin position="318"/>
        <end position="357"/>
    </location>
</feature>
<dbReference type="PANTHER" id="PTHR31973">
    <property type="entry name" value="POLYPROTEIN, PUTATIVE-RELATED"/>
    <property type="match status" value="1"/>
</dbReference>
<evidence type="ECO:0000313" key="7">
    <source>
        <dbReference type="EnsemblPlants" id="TuG1812G0700000200.01.T01"/>
    </source>
</evidence>
<dbReference type="Pfam" id="PF10551">
    <property type="entry name" value="MULE"/>
    <property type="match status" value="1"/>
</dbReference>
<dbReference type="InterPro" id="IPR006564">
    <property type="entry name" value="Znf_PMZ"/>
</dbReference>
<feature type="region of interest" description="Disordered" evidence="5">
    <location>
        <begin position="377"/>
        <end position="470"/>
    </location>
</feature>